<reference evidence="2 3" key="1">
    <citation type="submission" date="2019-02" db="EMBL/GenBank/DDBJ databases">
        <title>Genome sequencing of the rare red list fungi Hericium alpestre (H. flagellum).</title>
        <authorList>
            <person name="Buettner E."/>
            <person name="Kellner H."/>
        </authorList>
    </citation>
    <scope>NUCLEOTIDE SEQUENCE [LARGE SCALE GENOMIC DNA]</scope>
    <source>
        <strain evidence="2 3">DSM 108284</strain>
    </source>
</reference>
<accession>A0A4Y9ZKI2</accession>
<proteinExistence type="predicted"/>
<dbReference type="EMBL" id="SFCI01002415">
    <property type="protein sequence ID" value="TFY73939.1"/>
    <property type="molecule type" value="Genomic_DNA"/>
</dbReference>
<protein>
    <submittedName>
        <fullName evidence="2">Uncharacterized protein</fullName>
    </submittedName>
</protein>
<evidence type="ECO:0000256" key="1">
    <source>
        <dbReference type="SAM" id="MobiDB-lite"/>
    </source>
</evidence>
<dbReference type="Proteomes" id="UP000298061">
    <property type="component" value="Unassembled WGS sequence"/>
</dbReference>
<comment type="caution">
    <text evidence="2">The sequence shown here is derived from an EMBL/GenBank/DDBJ whole genome shotgun (WGS) entry which is preliminary data.</text>
</comment>
<feature type="region of interest" description="Disordered" evidence="1">
    <location>
        <begin position="1"/>
        <end position="35"/>
    </location>
</feature>
<gene>
    <name evidence="2" type="ORF">EWM64_g10073</name>
</gene>
<organism evidence="2 3">
    <name type="scientific">Hericium alpestre</name>
    <dbReference type="NCBI Taxonomy" id="135208"/>
    <lineage>
        <taxon>Eukaryota</taxon>
        <taxon>Fungi</taxon>
        <taxon>Dikarya</taxon>
        <taxon>Basidiomycota</taxon>
        <taxon>Agaricomycotina</taxon>
        <taxon>Agaricomycetes</taxon>
        <taxon>Russulales</taxon>
        <taxon>Hericiaceae</taxon>
        <taxon>Hericium</taxon>
    </lineage>
</organism>
<keyword evidence="3" id="KW-1185">Reference proteome</keyword>
<name>A0A4Y9ZKI2_9AGAM</name>
<dbReference type="AlphaFoldDB" id="A0A4Y9ZKI2"/>
<dbReference type="OrthoDB" id="3305772at2759"/>
<feature type="compositionally biased region" description="Low complexity" evidence="1">
    <location>
        <begin position="23"/>
        <end position="35"/>
    </location>
</feature>
<evidence type="ECO:0000313" key="2">
    <source>
        <dbReference type="EMBL" id="TFY73939.1"/>
    </source>
</evidence>
<sequence>MAKKRARGNSAASVEPASKKAKGAGSKATKPASAPDSVKVYAWCFEDMPFEDYRVFVATSSEDLEKLRTWKPKDQDDDEGLPTLMALEFVHHDSLEEDVKGKSRGIAGLFAPFIAEDHEFLLYSDGEPDSALMEITLVKKLPRKGPFSAVDVGSVAHSDLDGFEPVPGHELKEQGYSWVTSVRVERDIEIIRSVQKLVRAHSDGVDTLLEDNKVEASTRTYCVGLLFS</sequence>
<evidence type="ECO:0000313" key="3">
    <source>
        <dbReference type="Proteomes" id="UP000298061"/>
    </source>
</evidence>